<reference evidence="4" key="2">
    <citation type="submission" date="2013-12" db="EMBL/GenBank/DDBJ databases">
        <authorList>
            <person name="Yu Y."/>
            <person name="Lee S."/>
            <person name="de Baynast K."/>
            <person name="Wissotski M."/>
            <person name="Liu L."/>
            <person name="Talag J."/>
            <person name="Goicoechea J."/>
            <person name="Angelova A."/>
            <person name="Jetty R."/>
            <person name="Kudrna D."/>
            <person name="Golser W."/>
            <person name="Rivera L."/>
            <person name="Zhang J."/>
            <person name="Wing R."/>
        </authorList>
    </citation>
    <scope>NUCLEOTIDE SEQUENCE</scope>
</reference>
<protein>
    <submittedName>
        <fullName evidence="3">Uncharacterized protein</fullName>
    </submittedName>
</protein>
<feature type="region of interest" description="Disordered" evidence="2">
    <location>
        <begin position="281"/>
        <end position="392"/>
    </location>
</feature>
<sequence length="438" mass="49135">MAGGGGRVRGAARVASPARNDGKGGAQAEWLRIYDGIVAVLRKTQAQAEELAAERDHLAKFVKIQHDFWTSRVNRIEKGRKVEAIRRRYEAASVEVLLGDKDRQGRCYQKLAELTENDLEDFRTSIVALAAENYELKLKLKEFESHAELGENTVDHIHSPRDLRAELKKLKLAYKTLSSQNDKEVSALRAEKDFVWNQLRTMENDYTDLLKKKKIEAAQATEAAQKLQKNLEELQDQNKDHEIGRLQAEAVDTKTKILILEDKLQEMLSLVKEKDLEIETLKHGQPMSSQTKKKDINQTHGKSRSQGPPSRDKSTNSQSTPLGRKVKTSRQYASSAKQKQVQSRNNSRRQKAEGDMSEVGQKRKRASPLSHGLQRCSSARQQSKASTSTAVEPSLFSPIFRVPKVARASAVGIGVVYGTIKLSILKSFQYGLYHCGSS</sequence>
<dbReference type="STRING" id="77586.A0A0D9W1V5"/>
<dbReference type="eggNOG" id="ENOG502QW57">
    <property type="taxonomic scope" value="Eukaryota"/>
</dbReference>
<dbReference type="PANTHER" id="PTHR35992">
    <property type="entry name" value="CYTOMATRIX PROTEIN-LIKE PROTEIN"/>
    <property type="match status" value="1"/>
</dbReference>
<reference evidence="3 4" key="1">
    <citation type="submission" date="2012-08" db="EMBL/GenBank/DDBJ databases">
        <title>Oryza genome evolution.</title>
        <authorList>
            <person name="Wing R.A."/>
        </authorList>
    </citation>
    <scope>NUCLEOTIDE SEQUENCE</scope>
</reference>
<feature type="coiled-coil region" evidence="1">
    <location>
        <begin position="210"/>
        <end position="251"/>
    </location>
</feature>
<dbReference type="Proteomes" id="UP000032180">
    <property type="component" value="Chromosome 4"/>
</dbReference>
<keyword evidence="1" id="KW-0175">Coiled coil</keyword>
<feature type="compositionally biased region" description="Polar residues" evidence="2">
    <location>
        <begin position="375"/>
        <end position="391"/>
    </location>
</feature>
<evidence type="ECO:0000256" key="2">
    <source>
        <dbReference type="SAM" id="MobiDB-lite"/>
    </source>
</evidence>
<keyword evidence="4" id="KW-1185">Reference proteome</keyword>
<proteinExistence type="predicted"/>
<evidence type="ECO:0000313" key="3">
    <source>
        <dbReference type="EnsemblPlants" id="LPERR04G00450.1"/>
    </source>
</evidence>
<accession>A0A0D9W1V5</accession>
<reference evidence="3" key="3">
    <citation type="submission" date="2015-04" db="UniProtKB">
        <authorList>
            <consortium name="EnsemblPlants"/>
        </authorList>
    </citation>
    <scope>IDENTIFICATION</scope>
</reference>
<evidence type="ECO:0000256" key="1">
    <source>
        <dbReference type="SAM" id="Coils"/>
    </source>
</evidence>
<feature type="compositionally biased region" description="Polar residues" evidence="2">
    <location>
        <begin position="329"/>
        <end position="345"/>
    </location>
</feature>
<dbReference type="AlphaFoldDB" id="A0A0D9W1V5"/>
<feature type="region of interest" description="Disordered" evidence="2">
    <location>
        <begin position="1"/>
        <end position="24"/>
    </location>
</feature>
<feature type="compositionally biased region" description="Polar residues" evidence="2">
    <location>
        <begin position="298"/>
        <end position="308"/>
    </location>
</feature>
<organism evidence="3 4">
    <name type="scientific">Leersia perrieri</name>
    <dbReference type="NCBI Taxonomy" id="77586"/>
    <lineage>
        <taxon>Eukaryota</taxon>
        <taxon>Viridiplantae</taxon>
        <taxon>Streptophyta</taxon>
        <taxon>Embryophyta</taxon>
        <taxon>Tracheophyta</taxon>
        <taxon>Spermatophyta</taxon>
        <taxon>Magnoliopsida</taxon>
        <taxon>Liliopsida</taxon>
        <taxon>Poales</taxon>
        <taxon>Poaceae</taxon>
        <taxon>BOP clade</taxon>
        <taxon>Oryzoideae</taxon>
        <taxon>Oryzeae</taxon>
        <taxon>Oryzinae</taxon>
        <taxon>Leersia</taxon>
    </lineage>
</organism>
<dbReference type="PANTHER" id="PTHR35992:SF1">
    <property type="entry name" value="CYTOMATRIX PROTEIN-LIKE PROTEIN"/>
    <property type="match status" value="1"/>
</dbReference>
<name>A0A0D9W1V5_9ORYZ</name>
<evidence type="ECO:0000313" key="4">
    <source>
        <dbReference type="Proteomes" id="UP000032180"/>
    </source>
</evidence>
<dbReference type="Gramene" id="LPERR04G00450.1">
    <property type="protein sequence ID" value="LPERR04G00450.1"/>
    <property type="gene ID" value="LPERR04G00450"/>
</dbReference>
<dbReference type="EnsemblPlants" id="LPERR04G00450.1">
    <property type="protein sequence ID" value="LPERR04G00450.1"/>
    <property type="gene ID" value="LPERR04G00450"/>
</dbReference>